<evidence type="ECO:0000256" key="1">
    <source>
        <dbReference type="ARBA" id="ARBA00022450"/>
    </source>
</evidence>
<reference evidence="10" key="1">
    <citation type="journal article" date="2023" name="IMA Fungus">
        <title>Comparative genomic study of the Penicillium genus elucidates a diverse pangenome and 15 lateral gene transfer events.</title>
        <authorList>
            <person name="Petersen C."/>
            <person name="Sorensen T."/>
            <person name="Nielsen M.R."/>
            <person name="Sondergaard T.E."/>
            <person name="Sorensen J.L."/>
            <person name="Fitzpatrick D.A."/>
            <person name="Frisvad J.C."/>
            <person name="Nielsen K.L."/>
        </authorList>
    </citation>
    <scope>NUCLEOTIDE SEQUENCE</scope>
    <source>
        <strain evidence="10">IBT 17514</strain>
    </source>
</reference>
<dbReference type="PANTHER" id="PTHR43775">
    <property type="entry name" value="FATTY ACID SYNTHASE"/>
    <property type="match status" value="1"/>
</dbReference>
<dbReference type="SUPFAM" id="SSF53901">
    <property type="entry name" value="Thiolase-like"/>
    <property type="match status" value="1"/>
</dbReference>
<dbReference type="InterPro" id="IPR018201">
    <property type="entry name" value="Ketoacyl_synth_AS"/>
</dbReference>
<keyword evidence="5" id="KW-0511">Multifunctional enzyme</keyword>
<dbReference type="Pfam" id="PF14765">
    <property type="entry name" value="PS-DH"/>
    <property type="match status" value="1"/>
</dbReference>
<feature type="region of interest" description="C-terminal hotdog fold" evidence="6">
    <location>
        <begin position="1090"/>
        <end position="1245"/>
    </location>
</feature>
<evidence type="ECO:0000256" key="3">
    <source>
        <dbReference type="ARBA" id="ARBA00022679"/>
    </source>
</evidence>
<dbReference type="GO" id="GO:0004312">
    <property type="term" value="F:fatty acid synthase activity"/>
    <property type="evidence" value="ECO:0007669"/>
    <property type="project" value="TreeGrafter"/>
</dbReference>
<evidence type="ECO:0000259" key="9">
    <source>
        <dbReference type="PROSITE" id="PS52019"/>
    </source>
</evidence>
<evidence type="ECO:0000259" key="8">
    <source>
        <dbReference type="PROSITE" id="PS52004"/>
    </source>
</evidence>
<dbReference type="Pfam" id="PF08659">
    <property type="entry name" value="KR"/>
    <property type="match status" value="1"/>
</dbReference>
<dbReference type="InterPro" id="IPR020843">
    <property type="entry name" value="ER"/>
</dbReference>
<gene>
    <name evidence="10" type="ORF">N7493_007060</name>
</gene>
<dbReference type="Pfam" id="PF16197">
    <property type="entry name" value="KAsynt_C_assoc"/>
    <property type="match status" value="1"/>
</dbReference>
<dbReference type="InterPro" id="IPR016039">
    <property type="entry name" value="Thiolase-like"/>
</dbReference>
<dbReference type="GO" id="GO:0031177">
    <property type="term" value="F:phosphopantetheine binding"/>
    <property type="evidence" value="ECO:0007669"/>
    <property type="project" value="InterPro"/>
</dbReference>
<dbReference type="EMBL" id="JAQJAN010000009">
    <property type="protein sequence ID" value="KAJ5720182.1"/>
    <property type="molecule type" value="Genomic_DNA"/>
</dbReference>
<dbReference type="InterPro" id="IPR009081">
    <property type="entry name" value="PP-bd_ACP"/>
</dbReference>
<evidence type="ECO:0000313" key="10">
    <source>
        <dbReference type="EMBL" id="KAJ5720182.1"/>
    </source>
</evidence>
<accession>A0AAD6HK89</accession>
<dbReference type="Pfam" id="PF23114">
    <property type="entry name" value="NAD-bd_HRPKS_sdrA"/>
    <property type="match status" value="1"/>
</dbReference>
<dbReference type="Gene3D" id="3.30.70.3290">
    <property type="match status" value="1"/>
</dbReference>
<keyword evidence="2" id="KW-0597">Phosphoprotein</keyword>
<dbReference type="InterPro" id="IPR056501">
    <property type="entry name" value="NAD-bd_HRPKS_sdrA"/>
</dbReference>
<dbReference type="PROSITE" id="PS52019">
    <property type="entry name" value="PKS_MFAS_DH"/>
    <property type="match status" value="1"/>
</dbReference>
<dbReference type="GO" id="GO:0006633">
    <property type="term" value="P:fatty acid biosynthetic process"/>
    <property type="evidence" value="ECO:0007669"/>
    <property type="project" value="InterPro"/>
</dbReference>
<dbReference type="InterPro" id="IPR049900">
    <property type="entry name" value="PKS_mFAS_DH"/>
</dbReference>
<evidence type="ECO:0000313" key="11">
    <source>
        <dbReference type="Proteomes" id="UP001215712"/>
    </source>
</evidence>
<dbReference type="GO" id="GO:0016787">
    <property type="term" value="F:hydrolase activity"/>
    <property type="evidence" value="ECO:0007669"/>
    <property type="project" value="UniProtKB-KW"/>
</dbReference>
<dbReference type="Pfam" id="PF00109">
    <property type="entry name" value="ketoacyl-synt"/>
    <property type="match status" value="1"/>
</dbReference>
<dbReference type="InterPro" id="IPR020807">
    <property type="entry name" value="PKS_DH"/>
</dbReference>
<dbReference type="InterPro" id="IPR057326">
    <property type="entry name" value="KR_dom"/>
</dbReference>
<dbReference type="Gene3D" id="3.10.129.110">
    <property type="entry name" value="Polyketide synthase dehydratase"/>
    <property type="match status" value="1"/>
</dbReference>
<feature type="region of interest" description="N-terminal hotdog fold" evidence="6">
    <location>
        <begin position="938"/>
        <end position="1068"/>
    </location>
</feature>
<dbReference type="PROSITE" id="PS00606">
    <property type="entry name" value="KS3_1"/>
    <property type="match status" value="1"/>
</dbReference>
<dbReference type="GO" id="GO:0004315">
    <property type="term" value="F:3-oxoacyl-[acyl-carrier-protein] synthase activity"/>
    <property type="evidence" value="ECO:0007669"/>
    <property type="project" value="InterPro"/>
</dbReference>
<dbReference type="CDD" id="cd05195">
    <property type="entry name" value="enoyl_red"/>
    <property type="match status" value="1"/>
</dbReference>
<dbReference type="InterPro" id="IPR016035">
    <property type="entry name" value="Acyl_Trfase/lysoPLipase"/>
</dbReference>
<dbReference type="Gene3D" id="3.40.366.10">
    <property type="entry name" value="Malonyl-Coenzyme A Acyl Carrier Protein, domain 2"/>
    <property type="match status" value="1"/>
</dbReference>
<dbReference type="InterPro" id="IPR042104">
    <property type="entry name" value="PKS_dehydratase_sf"/>
</dbReference>
<dbReference type="InterPro" id="IPR049552">
    <property type="entry name" value="PKS_DH_N"/>
</dbReference>
<dbReference type="InterPro" id="IPR016036">
    <property type="entry name" value="Malonyl_transacylase_ACP-bd"/>
</dbReference>
<dbReference type="InterPro" id="IPR014031">
    <property type="entry name" value="Ketoacyl_synth_C"/>
</dbReference>
<dbReference type="SUPFAM" id="SSF47336">
    <property type="entry name" value="ACP-like"/>
    <property type="match status" value="1"/>
</dbReference>
<keyword evidence="3 10" id="KW-0808">Transferase</keyword>
<proteinExistence type="predicted"/>
<dbReference type="Gene3D" id="1.10.1200.10">
    <property type="entry name" value="ACP-like"/>
    <property type="match status" value="1"/>
</dbReference>
<keyword evidence="4" id="KW-0560">Oxidoreductase</keyword>
<dbReference type="InterPro" id="IPR011032">
    <property type="entry name" value="GroES-like_sf"/>
</dbReference>
<dbReference type="InterPro" id="IPR036291">
    <property type="entry name" value="NAD(P)-bd_dom_sf"/>
</dbReference>
<feature type="active site" description="Proton donor; for dehydratase activity" evidence="6">
    <location>
        <position position="1158"/>
    </location>
</feature>
<dbReference type="InterPro" id="IPR020841">
    <property type="entry name" value="PKS_Beta-ketoAc_synthase_dom"/>
</dbReference>
<dbReference type="Pfam" id="PF21089">
    <property type="entry name" value="PKS_DH_N"/>
    <property type="match status" value="1"/>
</dbReference>
<dbReference type="GO" id="GO:0030639">
    <property type="term" value="P:polyketide biosynthetic process"/>
    <property type="evidence" value="ECO:0007669"/>
    <property type="project" value="UniProtKB-ARBA"/>
</dbReference>
<keyword evidence="11" id="KW-1185">Reference proteome</keyword>
<dbReference type="SMART" id="SM00826">
    <property type="entry name" value="PKS_DH"/>
    <property type="match status" value="1"/>
</dbReference>
<dbReference type="InterPro" id="IPR020806">
    <property type="entry name" value="PKS_PP-bd"/>
</dbReference>
<dbReference type="InterPro" id="IPR013968">
    <property type="entry name" value="PKS_KR"/>
</dbReference>
<dbReference type="SMART" id="SM00829">
    <property type="entry name" value="PKS_ER"/>
    <property type="match status" value="1"/>
</dbReference>
<dbReference type="InterPro" id="IPR050091">
    <property type="entry name" value="PKS_NRPS_Biosynth_Enz"/>
</dbReference>
<feature type="domain" description="Ketosynthase family 3 (KS3)" evidence="8">
    <location>
        <begin position="13"/>
        <end position="443"/>
    </location>
</feature>
<dbReference type="InterPro" id="IPR014043">
    <property type="entry name" value="Acyl_transferase_dom"/>
</dbReference>
<evidence type="ECO:0000256" key="6">
    <source>
        <dbReference type="PROSITE-ProRule" id="PRU01363"/>
    </source>
</evidence>
<dbReference type="InterPro" id="IPR049551">
    <property type="entry name" value="PKS_DH_C"/>
</dbReference>
<dbReference type="InterPro" id="IPR014030">
    <property type="entry name" value="Ketoacyl_synth_N"/>
</dbReference>
<dbReference type="SMART" id="SM00822">
    <property type="entry name" value="PKS_KR"/>
    <property type="match status" value="1"/>
</dbReference>
<feature type="domain" description="PKS/mFAS DH" evidence="9">
    <location>
        <begin position="938"/>
        <end position="1245"/>
    </location>
</feature>
<evidence type="ECO:0000259" key="7">
    <source>
        <dbReference type="PROSITE" id="PS50075"/>
    </source>
</evidence>
<keyword evidence="10" id="KW-0378">Hydrolase</keyword>
<dbReference type="SUPFAM" id="SSF55048">
    <property type="entry name" value="Probable ACP-binding domain of malonyl-CoA ACP transacylase"/>
    <property type="match status" value="1"/>
</dbReference>
<dbReference type="PROSITE" id="PS52004">
    <property type="entry name" value="KS3_2"/>
    <property type="match status" value="1"/>
</dbReference>
<feature type="active site" description="Proton acceptor; for dehydratase activity" evidence="6">
    <location>
        <position position="970"/>
    </location>
</feature>
<dbReference type="InterPro" id="IPR036736">
    <property type="entry name" value="ACP-like_sf"/>
</dbReference>
<dbReference type="SMART" id="SM00827">
    <property type="entry name" value="PKS_AT"/>
    <property type="match status" value="1"/>
</dbReference>
<dbReference type="PANTHER" id="PTHR43775:SF29">
    <property type="entry name" value="ASPERFURANONE POLYKETIDE SYNTHASE AFOG-RELATED"/>
    <property type="match status" value="1"/>
</dbReference>
<dbReference type="Pfam" id="PF23297">
    <property type="entry name" value="ACP_SdgA_C"/>
    <property type="match status" value="1"/>
</dbReference>
<dbReference type="GO" id="GO:0016491">
    <property type="term" value="F:oxidoreductase activity"/>
    <property type="evidence" value="ECO:0007669"/>
    <property type="project" value="UniProtKB-KW"/>
</dbReference>
<sequence>MDSQYLPGQPGAPEPIAVIGMSCRFSGEASSVESFWEMLKAGRRGHSRVPSSRYEASAWHHPSHERKGAINHDSGFFLQEDPSLFDAPFFSITAKEAAGMDPVQRLLLEVAYETFENGGVPMEALPGSSTAVFSGCMTNDYELLSTNDILDMPHNAATGNGRTMLANRLSWFFDLRGPSIMMDTACSSSLTALHLAVQALRGGECEQALVTGASLILHPNFTQRLSYMHMLSADGVSHSFDRKANGYGRGEGLGAILLKPLSAAIRDKDAIRAVVRATGINQDGRTPGITMPSRVAQADLINEIYKNSNLSMLETGYFEAHGTGTGIGLSQKDPTELGAIGDSFGVNRSSEDPRLHVGSVKSNIGHTEGAAGIASVIKTILCLENDMFVPTAGLSQVNPKIELDQWKLALTNATCPWPDDLPRRASINSFGFGGSNAHAILESASSFLNSNNKIQSTPDKGSTAQLVVFSTYDKLGLTRLASTWSPPSAPDLYAKRDEKLQNIAYTMSERRSKLPFRSFAVASSFAELQGKLDSDLPAFERVSRSSSANLAFIFTGQGAQWAGMGISMLKFAQFADSLAQSQAILTSLGCSWDIIEELSADAKSSQLSIPDRSQAICCALQIGLVDLLKYWKVQPKAVVGHSSGEIGAAYAAGFLSREDAIQIAYFRGVVSLQGRRGAMMAVGLSPDGVAQYLASVPNESVVIACVNSPTSVTLSGDEDQIGHLEELLKSAGHFARKLRVEKAYHSPHMQDVADEYKEKLQHITPVLDHGSEVKMVSSVTKEVVSAADLTADYWVRNMVSSVEFSGAVATLSKLTDGRKMRRRVTTVKWTGFLEIGPHEALKGPFVQSLQAEMKTSTTPPYHALVQRNTDSIQTALSAAGNLWCLGSAIDIQAVNASLDPSPRTMVSHLPPYPWNHQTSFWHQSRASAALRQQKEPRHDLLGSGTDDKNAAEPRWRNFLRVAEIPWLADHVVAGSIVLPAAGMIAMVAEAARQMADSRRVLKGIEFNDLSFKRGVVIPDDDRGLETSVHIAPLPGAPERWQFSIFSLPETGPWIQHATGNMAIHYEENFPFSAADWDEFLETFQETEKTSSGREIESVYTWLSETGGVTLGAPFRSITSVSFCEDTSRLWASGQVTDTKSAMPYEMESPCFVHPTTLDALFQAAVLSCSNAASNQNAVIPTYVEKLFLPTDWKSQPGEKFMLHVQSTKRSGAMCKDSIAIRPGHLQPGIVLQGIQLGQVPRGGFSSKDTLKETQERFSKLSWSEAFLPSTSLLPHFPSDDKELVDWIECLAFTHGDGRVLVVIEAVNHASIMGVLQKIASPSIVGLNLQKLSMIIVGDETISSSDVQSLTELIPGTEIRHIKNIEEVQLEAIRDSVYDLAIVDIVQLGGVLRTSEVLSSVQKLLDSEGLLALRHSGSLPDLSNEIEMTSDWALRGVTGSGDYILASPRRTPTPFKETVYLLSDTSDQCSLALTFSEMLTSVNIHSQIINLREVRELDNSICVSFLEAERPWLADWDEESILNFKELSSKSKFILWVSPIPSSVKEASDAGAFGATTGLLRTLRNEAFNLILPQVQFPAADLLNTESGARSLAQGILRIFEITLNPPVTRPRDFEYRLEGMKVLVPRVLPATPINDAMNVAIHGSQPEPSQLTEDSRTLHYHAKDLGYWDEDPSKQARIPADHVEVEVKFQSIAGPKATTAPEANSSILQATGIIRQVGQDVTSGLSEGDMVMLMIPGDGTVSGLSTRFHVPFAAVARIPTGPGLKPTDAANIPLPYTLAFISLFQTAHLKTGSRILILGDLNQTFSALIHYSLEFPWIQVFVAIQDETEASKIQTQFLIRPEHILKINDGLDSRASALTSGHGFDIIVSCLGGSVPRQASRCLALGGHYVDLSSNMDITSIPAKLFAEGRIFSSVNLESMFKSAPLKVYSSFQRAIASLKSQIATVDSITFPASQIPDAEKQVAQSPLRVTIDLTCSEPVLIVPHAPQVINLSSNITFIVAGGLGTLGLALAETLVNRGVCHLVLLSRTGFVRDTHQLVIDRLKSRGCQVELVKCNIAKEEDVYQVLDRARSEGWQIKGIVQCATVLKDGMFENMTHQEWVTSTEPKMKGTSNLHKVFSGENLDYFITLSSVASIIGNMGQANYSAGNSYMDELMQWRRVHGLAAQSINIGLVPDGSGAGDLVESVEERTRRYSHLNGTEISLHEVQLLFDRVLQKQVSIPAQLNAGMTDDLSRDSPALWVHDRKFDHRIGFTELEASAGAVKTSQLMKEASSIEEATSAVTQALQAYLANSLSTSSDSIDLDMPLSAFGVDSLRATEVQSWIHREMGSQISSFELLGSQPLKRLSEKIVQESTAIAVR</sequence>
<reference evidence="10" key="2">
    <citation type="submission" date="2023-01" db="EMBL/GenBank/DDBJ databases">
        <authorList>
            <person name="Petersen C."/>
        </authorList>
    </citation>
    <scope>NUCLEOTIDE SEQUENCE</scope>
    <source>
        <strain evidence="10">IBT 17514</strain>
    </source>
</reference>
<name>A0AAD6HK89_9EURO</name>
<dbReference type="GO" id="GO:1901336">
    <property type="term" value="P:lactone biosynthetic process"/>
    <property type="evidence" value="ECO:0007669"/>
    <property type="project" value="UniProtKB-ARBA"/>
</dbReference>
<keyword evidence="1" id="KW-0596">Phosphopantetheine</keyword>
<evidence type="ECO:0000256" key="4">
    <source>
        <dbReference type="ARBA" id="ARBA00023002"/>
    </source>
</evidence>
<dbReference type="Gene3D" id="3.40.47.10">
    <property type="match status" value="1"/>
</dbReference>
<dbReference type="InterPro" id="IPR001227">
    <property type="entry name" value="Ac_transferase_dom_sf"/>
</dbReference>
<organism evidence="10 11">
    <name type="scientific">Penicillium malachiteum</name>
    <dbReference type="NCBI Taxonomy" id="1324776"/>
    <lineage>
        <taxon>Eukaryota</taxon>
        <taxon>Fungi</taxon>
        <taxon>Dikarya</taxon>
        <taxon>Ascomycota</taxon>
        <taxon>Pezizomycotina</taxon>
        <taxon>Eurotiomycetes</taxon>
        <taxon>Eurotiomycetidae</taxon>
        <taxon>Eurotiales</taxon>
        <taxon>Aspergillaceae</taxon>
        <taxon>Penicillium</taxon>
    </lineage>
</organism>
<feature type="domain" description="Carrier" evidence="7">
    <location>
        <begin position="2276"/>
        <end position="2353"/>
    </location>
</feature>
<comment type="caution">
    <text evidence="10">The sequence shown here is derived from an EMBL/GenBank/DDBJ whole genome shotgun (WGS) entry which is preliminary data.</text>
</comment>
<dbReference type="SMART" id="SM00825">
    <property type="entry name" value="PKS_KS"/>
    <property type="match status" value="1"/>
</dbReference>
<dbReference type="Pfam" id="PF02801">
    <property type="entry name" value="Ketoacyl-synt_C"/>
    <property type="match status" value="1"/>
</dbReference>
<dbReference type="Gene3D" id="3.40.50.720">
    <property type="entry name" value="NAD(P)-binding Rossmann-like Domain"/>
    <property type="match status" value="2"/>
</dbReference>
<evidence type="ECO:0000256" key="5">
    <source>
        <dbReference type="ARBA" id="ARBA00023268"/>
    </source>
</evidence>
<dbReference type="PROSITE" id="PS50075">
    <property type="entry name" value="CARRIER"/>
    <property type="match status" value="1"/>
</dbReference>
<dbReference type="InterPro" id="IPR032821">
    <property type="entry name" value="PKS_assoc"/>
</dbReference>
<protein>
    <submittedName>
        <fullName evidence="10">Acyl transferase/acyl hydrolase/lysophospholipase</fullName>
    </submittedName>
</protein>
<dbReference type="Proteomes" id="UP001215712">
    <property type="component" value="Unassembled WGS sequence"/>
</dbReference>
<dbReference type="SUPFAM" id="SSF52151">
    <property type="entry name" value="FabD/lysophospholipase-like"/>
    <property type="match status" value="1"/>
</dbReference>
<dbReference type="SUPFAM" id="SSF51735">
    <property type="entry name" value="NAD(P)-binding Rossmann-fold domains"/>
    <property type="match status" value="2"/>
</dbReference>
<dbReference type="CDD" id="cd00833">
    <property type="entry name" value="PKS"/>
    <property type="match status" value="1"/>
</dbReference>
<dbReference type="Pfam" id="PF00698">
    <property type="entry name" value="Acyl_transf_1"/>
    <property type="match status" value="1"/>
</dbReference>
<dbReference type="SMART" id="SM00823">
    <property type="entry name" value="PKS_PP"/>
    <property type="match status" value="1"/>
</dbReference>
<evidence type="ECO:0000256" key="2">
    <source>
        <dbReference type="ARBA" id="ARBA00022553"/>
    </source>
</evidence>
<dbReference type="SUPFAM" id="SSF50129">
    <property type="entry name" value="GroES-like"/>
    <property type="match status" value="1"/>
</dbReference>